<evidence type="ECO:0000313" key="4">
    <source>
        <dbReference type="Proteomes" id="UP000198253"/>
    </source>
</evidence>
<dbReference type="CDD" id="cd03450">
    <property type="entry name" value="NodN"/>
    <property type="match status" value="1"/>
</dbReference>
<dbReference type="RefSeq" id="WP_088983820.1">
    <property type="nucleotide sequence ID" value="NZ_LT607413.1"/>
</dbReference>
<dbReference type="InterPro" id="IPR002539">
    <property type="entry name" value="MaoC-like_dom"/>
</dbReference>
<dbReference type="Pfam" id="PF01575">
    <property type="entry name" value="MaoC_dehydratas"/>
    <property type="match status" value="1"/>
</dbReference>
<protein>
    <submittedName>
        <fullName evidence="3">Acyl dehydratase</fullName>
    </submittedName>
</protein>
<name>A0A1C4ZCA3_MICEC</name>
<dbReference type="InterPro" id="IPR039375">
    <property type="entry name" value="NodN-like"/>
</dbReference>
<dbReference type="EMBL" id="LT607413">
    <property type="protein sequence ID" value="SCF30544.1"/>
    <property type="molecule type" value="Genomic_DNA"/>
</dbReference>
<accession>A0A1C4ZCA3</accession>
<comment type="similarity">
    <text evidence="1">Belongs to the enoyl-CoA hydratase/isomerase family.</text>
</comment>
<dbReference type="PANTHER" id="PTHR42993">
    <property type="entry name" value="MAOC-LIKE DEHYDRATASE DOMAIN-CONTAINING PROTEIN"/>
    <property type="match status" value="1"/>
</dbReference>
<evidence type="ECO:0000256" key="1">
    <source>
        <dbReference type="ARBA" id="ARBA00005254"/>
    </source>
</evidence>
<dbReference type="InParanoid" id="A0A1C4ZCA3"/>
<dbReference type="SUPFAM" id="SSF54637">
    <property type="entry name" value="Thioesterase/thiol ester dehydrase-isomerase"/>
    <property type="match status" value="1"/>
</dbReference>
<dbReference type="OrthoDB" id="9801735at2"/>
<dbReference type="InterPro" id="IPR029069">
    <property type="entry name" value="HotDog_dom_sf"/>
</dbReference>
<evidence type="ECO:0000259" key="2">
    <source>
        <dbReference type="Pfam" id="PF01575"/>
    </source>
</evidence>
<evidence type="ECO:0000313" key="3">
    <source>
        <dbReference type="EMBL" id="SCF30544.1"/>
    </source>
</evidence>
<dbReference type="AlphaFoldDB" id="A0A1C4ZCA3"/>
<proteinExistence type="inferred from homology"/>
<organism evidence="3 4">
    <name type="scientific">Micromonospora echinospora</name>
    <name type="common">Micromonospora purpurea</name>
    <dbReference type="NCBI Taxonomy" id="1877"/>
    <lineage>
        <taxon>Bacteria</taxon>
        <taxon>Bacillati</taxon>
        <taxon>Actinomycetota</taxon>
        <taxon>Actinomycetes</taxon>
        <taxon>Micromonosporales</taxon>
        <taxon>Micromonosporaceae</taxon>
        <taxon>Micromonospora</taxon>
    </lineage>
</organism>
<sequence>MRIFADIDDLAAAVGETLGPGPWTPVDQRRVDLFADATDDHQWIHVDAERAASGPFGGTIAHGYLTLALLPALVGRLYHVEGLRMGVNYGLNRVRFPAPLRVGGAVRATATIVGVSPVEGGAQVVVSVTVHSDSGGKPVCVAETVSRLYPGADG</sequence>
<dbReference type="Gene3D" id="3.10.129.10">
    <property type="entry name" value="Hotdog Thioesterase"/>
    <property type="match status" value="1"/>
</dbReference>
<feature type="domain" description="MaoC-like" evidence="2">
    <location>
        <begin position="11"/>
        <end position="130"/>
    </location>
</feature>
<dbReference type="Proteomes" id="UP000198253">
    <property type="component" value="Chromosome I"/>
</dbReference>
<reference evidence="4" key="1">
    <citation type="submission" date="2016-06" db="EMBL/GenBank/DDBJ databases">
        <authorList>
            <person name="Varghese N."/>
            <person name="Submissions Spin"/>
        </authorList>
    </citation>
    <scope>NUCLEOTIDE SEQUENCE [LARGE SCALE GENOMIC DNA]</scope>
    <source>
        <strain evidence="4">DSM 43816</strain>
    </source>
</reference>
<keyword evidence="4" id="KW-1185">Reference proteome</keyword>
<dbReference type="PANTHER" id="PTHR42993:SF1">
    <property type="entry name" value="MAOC-LIKE DEHYDRATASE DOMAIN-CONTAINING PROTEIN"/>
    <property type="match status" value="1"/>
</dbReference>
<gene>
    <name evidence="3" type="ORF">GA0070618_5059</name>
</gene>